<name>A0ABR4G267_9EURO</name>
<comment type="caution">
    <text evidence="1">The sequence shown here is derived from an EMBL/GenBank/DDBJ whole genome shotgun (WGS) entry which is preliminary data.</text>
</comment>
<organism evidence="1 2">
    <name type="scientific">Aspergillus keveii</name>
    <dbReference type="NCBI Taxonomy" id="714993"/>
    <lineage>
        <taxon>Eukaryota</taxon>
        <taxon>Fungi</taxon>
        <taxon>Dikarya</taxon>
        <taxon>Ascomycota</taxon>
        <taxon>Pezizomycotina</taxon>
        <taxon>Eurotiomycetes</taxon>
        <taxon>Eurotiomycetidae</taxon>
        <taxon>Eurotiales</taxon>
        <taxon>Aspergillaceae</taxon>
        <taxon>Aspergillus</taxon>
        <taxon>Aspergillus subgen. Nidulantes</taxon>
    </lineage>
</organism>
<dbReference type="Proteomes" id="UP001610563">
    <property type="component" value="Unassembled WGS sequence"/>
</dbReference>
<proteinExistence type="predicted"/>
<protein>
    <submittedName>
        <fullName evidence="1">Uncharacterized protein</fullName>
    </submittedName>
</protein>
<evidence type="ECO:0000313" key="1">
    <source>
        <dbReference type="EMBL" id="KAL2789312.1"/>
    </source>
</evidence>
<sequence>MSETKLWRVHCSLQSRSPRVRTGMCLSDSVLTNFVIFPSSRQPTERVTRRLFRKTLHAHSHLARSWCKYCNSEIFWSLASPLPCQPGACSDLAMMTRLLLAIQWARGQLCLADIMSMLRELIVPALYGLQDAFATRTRATCRVADGVPPQAPQTVRVDHLQSKAKHTPHSVSSEVCLIQESTFKWLQLKTSMSTPVPKHRRSLHIGGQNIGTRVKSAGLLSKVNSQRHKQLRIQHLLAVRPATQLTYRFCANWPPALRLFRSSFMV</sequence>
<gene>
    <name evidence="1" type="ORF">BJX66DRAFT_236740</name>
</gene>
<reference evidence="1 2" key="1">
    <citation type="submission" date="2024-07" db="EMBL/GenBank/DDBJ databases">
        <title>Section-level genome sequencing and comparative genomics of Aspergillus sections Usti and Cavernicolus.</title>
        <authorList>
            <consortium name="Lawrence Berkeley National Laboratory"/>
            <person name="Nybo J.L."/>
            <person name="Vesth T.C."/>
            <person name="Theobald S."/>
            <person name="Frisvad J.C."/>
            <person name="Larsen T.O."/>
            <person name="Kjaerboelling I."/>
            <person name="Rothschild-Mancinelli K."/>
            <person name="Lyhne E.K."/>
            <person name="Kogle M.E."/>
            <person name="Barry K."/>
            <person name="Clum A."/>
            <person name="Na H."/>
            <person name="Ledsgaard L."/>
            <person name="Lin J."/>
            <person name="Lipzen A."/>
            <person name="Kuo A."/>
            <person name="Riley R."/>
            <person name="Mondo S."/>
            <person name="Labutti K."/>
            <person name="Haridas S."/>
            <person name="Pangalinan J."/>
            <person name="Salamov A.A."/>
            <person name="Simmons B.A."/>
            <person name="Magnuson J.K."/>
            <person name="Chen J."/>
            <person name="Drula E."/>
            <person name="Henrissat B."/>
            <person name="Wiebenga A."/>
            <person name="Lubbers R.J."/>
            <person name="Gomes A.C."/>
            <person name="Makela M.R."/>
            <person name="Stajich J."/>
            <person name="Grigoriev I.V."/>
            <person name="Mortensen U.H."/>
            <person name="De Vries R.P."/>
            <person name="Baker S.E."/>
            <person name="Andersen M.R."/>
        </authorList>
    </citation>
    <scope>NUCLEOTIDE SEQUENCE [LARGE SCALE GENOMIC DNA]</scope>
    <source>
        <strain evidence="1 2">CBS 209.92</strain>
    </source>
</reference>
<accession>A0ABR4G267</accession>
<keyword evidence="2" id="KW-1185">Reference proteome</keyword>
<evidence type="ECO:0000313" key="2">
    <source>
        <dbReference type="Proteomes" id="UP001610563"/>
    </source>
</evidence>
<dbReference type="EMBL" id="JBFTWV010000066">
    <property type="protein sequence ID" value="KAL2789312.1"/>
    <property type="molecule type" value="Genomic_DNA"/>
</dbReference>